<accession>A0AAT9GTK2</accession>
<name>A0AAT9GTK2_9CREN</name>
<gene>
    <name evidence="2" type="ORF">SJAV_21450</name>
</gene>
<dbReference type="KEGG" id="sjv:SJAV_21450"/>
<dbReference type="SUPFAM" id="SSF52540">
    <property type="entry name" value="P-loop containing nucleoside triphosphate hydrolases"/>
    <property type="match status" value="1"/>
</dbReference>
<reference evidence="2" key="1">
    <citation type="submission" date="2024-03" db="EMBL/GenBank/DDBJ databases">
        <title>Complete genome sequence of Sulfurisphaera javensis strain KD-1.</title>
        <authorList>
            <person name="Sakai H."/>
            <person name="Nur N."/>
            <person name="Suwanto A."/>
            <person name="Kurosawa N."/>
        </authorList>
    </citation>
    <scope>NUCLEOTIDE SEQUENCE</scope>
    <source>
        <strain evidence="2">KD-1</strain>
    </source>
</reference>
<protein>
    <recommendedName>
        <fullName evidence="1">Rad50/SbcC-type AAA domain-containing protein</fullName>
    </recommendedName>
</protein>
<dbReference type="Pfam" id="PF13476">
    <property type="entry name" value="AAA_23"/>
    <property type="match status" value="1"/>
</dbReference>
<evidence type="ECO:0000259" key="1">
    <source>
        <dbReference type="Pfam" id="PF13476"/>
    </source>
</evidence>
<dbReference type="RefSeq" id="WP_369609733.1">
    <property type="nucleotide sequence ID" value="NZ_AP031322.1"/>
</dbReference>
<dbReference type="EMBL" id="AP031322">
    <property type="protein sequence ID" value="BFH74201.1"/>
    <property type="molecule type" value="Genomic_DNA"/>
</dbReference>
<dbReference type="GO" id="GO:0016887">
    <property type="term" value="F:ATP hydrolysis activity"/>
    <property type="evidence" value="ECO:0007669"/>
    <property type="project" value="InterPro"/>
</dbReference>
<proteinExistence type="predicted"/>
<dbReference type="InterPro" id="IPR038729">
    <property type="entry name" value="Rad50/SbcC_AAA"/>
</dbReference>
<organism evidence="2">
    <name type="scientific">Sulfurisphaera javensis</name>
    <dbReference type="NCBI Taxonomy" id="2049879"/>
    <lineage>
        <taxon>Archaea</taxon>
        <taxon>Thermoproteota</taxon>
        <taxon>Thermoprotei</taxon>
        <taxon>Sulfolobales</taxon>
        <taxon>Sulfolobaceae</taxon>
        <taxon>Sulfurisphaera</taxon>
    </lineage>
</organism>
<dbReference type="InterPro" id="IPR027417">
    <property type="entry name" value="P-loop_NTPase"/>
</dbReference>
<dbReference type="GeneID" id="92355095"/>
<sequence>MRIDIKSLGPLHNTTFDFSSPITIIFGKSNSGKSYVLKAIYSSLSFFDESNNINLVFLSEPNIKIDSASEANL</sequence>
<evidence type="ECO:0000313" key="2">
    <source>
        <dbReference type="EMBL" id="BFH74201.1"/>
    </source>
</evidence>
<feature type="domain" description="Rad50/SbcC-type AAA" evidence="1">
    <location>
        <begin position="2"/>
        <end position="46"/>
    </location>
</feature>
<dbReference type="AlphaFoldDB" id="A0AAT9GTK2"/>
<dbReference type="Gene3D" id="3.40.50.300">
    <property type="entry name" value="P-loop containing nucleotide triphosphate hydrolases"/>
    <property type="match status" value="1"/>
</dbReference>
<dbReference type="GO" id="GO:0006302">
    <property type="term" value="P:double-strand break repair"/>
    <property type="evidence" value="ECO:0007669"/>
    <property type="project" value="InterPro"/>
</dbReference>